<dbReference type="PANTHER" id="PTHR33119">
    <property type="entry name" value="IFI3P"/>
    <property type="match status" value="1"/>
</dbReference>
<dbReference type="AlphaFoldDB" id="A0A8H6KNL2"/>
<dbReference type="InterPro" id="IPR025340">
    <property type="entry name" value="DUF4246"/>
</dbReference>
<dbReference type="PANTHER" id="PTHR33119:SF1">
    <property type="entry name" value="FE2OG DIOXYGENASE DOMAIN-CONTAINING PROTEIN"/>
    <property type="match status" value="1"/>
</dbReference>
<dbReference type="Pfam" id="PF21666">
    <property type="entry name" value="DUF4246_N"/>
    <property type="match status" value="1"/>
</dbReference>
<evidence type="ECO:0000313" key="4">
    <source>
        <dbReference type="Proteomes" id="UP000639643"/>
    </source>
</evidence>
<keyword evidence="4" id="KW-1185">Reference proteome</keyword>
<evidence type="ECO:0000313" key="3">
    <source>
        <dbReference type="EMBL" id="KAF6834523.1"/>
    </source>
</evidence>
<accession>A0A8H6KNL2</accession>
<evidence type="ECO:0000259" key="2">
    <source>
        <dbReference type="Pfam" id="PF21666"/>
    </source>
</evidence>
<organism evidence="3 4">
    <name type="scientific">Colletotrichum musicola</name>
    <dbReference type="NCBI Taxonomy" id="2175873"/>
    <lineage>
        <taxon>Eukaryota</taxon>
        <taxon>Fungi</taxon>
        <taxon>Dikarya</taxon>
        <taxon>Ascomycota</taxon>
        <taxon>Pezizomycotina</taxon>
        <taxon>Sordariomycetes</taxon>
        <taxon>Hypocreomycetidae</taxon>
        <taxon>Glomerellales</taxon>
        <taxon>Glomerellaceae</taxon>
        <taxon>Colletotrichum</taxon>
        <taxon>Colletotrichum orchidearum species complex</taxon>
    </lineage>
</organism>
<proteinExistence type="predicted"/>
<dbReference type="InterPro" id="IPR049207">
    <property type="entry name" value="DUF4246_N"/>
</dbReference>
<evidence type="ECO:0000259" key="1">
    <source>
        <dbReference type="Pfam" id="PF14033"/>
    </source>
</evidence>
<dbReference type="Proteomes" id="UP000639643">
    <property type="component" value="Unassembled WGS sequence"/>
</dbReference>
<feature type="domain" description="DUF4246" evidence="2">
    <location>
        <begin position="28"/>
        <end position="80"/>
    </location>
</feature>
<dbReference type="OrthoDB" id="415532at2759"/>
<dbReference type="InterPro" id="IPR049192">
    <property type="entry name" value="DUF4246_C"/>
</dbReference>
<name>A0A8H6KNL2_9PEZI</name>
<protein>
    <submittedName>
        <fullName evidence="3">DUF1665 domain containing protein</fullName>
    </submittedName>
</protein>
<dbReference type="Pfam" id="PF14033">
    <property type="entry name" value="DUF4246"/>
    <property type="match status" value="2"/>
</dbReference>
<feature type="domain" description="DUF4246" evidence="1">
    <location>
        <begin position="469"/>
        <end position="501"/>
    </location>
</feature>
<reference evidence="3" key="1">
    <citation type="journal article" date="2020" name="Phytopathology">
        <title>Genome Sequence Resources of Colletotrichum truncatum, C. plurivorum, C. musicola, and C. sojae: Four Species Pathogenic to Soybean (Glycine max).</title>
        <authorList>
            <person name="Rogerio F."/>
            <person name="Boufleur T.R."/>
            <person name="Ciampi-Guillardi M."/>
            <person name="Sukno S.A."/>
            <person name="Thon M.R."/>
            <person name="Massola Junior N.S."/>
            <person name="Baroncelli R."/>
        </authorList>
    </citation>
    <scope>NUCLEOTIDE SEQUENCE</scope>
    <source>
        <strain evidence="3">LFN0074</strain>
    </source>
</reference>
<feature type="domain" description="DUF4246" evidence="1">
    <location>
        <begin position="125"/>
        <end position="446"/>
    </location>
</feature>
<dbReference type="EMBL" id="WIGM01000194">
    <property type="protein sequence ID" value="KAF6834523.1"/>
    <property type="molecule type" value="Genomic_DNA"/>
</dbReference>
<comment type="caution">
    <text evidence="3">The sequence shown here is derived from an EMBL/GenBank/DDBJ whole genome shotgun (WGS) entry which is preliminary data.</text>
</comment>
<sequence>MKSRSKTARAGRTIREQTERMMARLRFPDDHFPVAVDDWTQSWPHTNRERCMVAFMDEITVEENWAAIVFDDASINAWKADVMGRETQNWQARKVGHRHPTRVEGGFSTSGRFHWAVSAYKSDWKPAEENLDQKPEWVGKAESEFQRSVANLIDPDLYALINGRSRVLLDKEIGLNNCLGHIAEGITVPEVLVVDDMFRKASHVPVLPWSPYSQLLSCEVRFPDGQNAKIVSYVNNIHPQDHADVYPLLEKIITKAMPLWNLVYCTIYRDTMRCDVRILCDEFCRVFPGQPDDLLNMKTDMMNALIEDDEFSDEDEWIDEEEWRRRKKLQEKLQKGQIERRLEEHKVVKKPEPGTGKDRYRDEDSKLPTAEAVADYTTMLGGAERIQVIVKLMAMYLTPEHPVCELPNDTVLDGAWNDHIAATAVYFFDDENVTDAKMSFQSQVDDDFTDCFTCVDADPGDMGLDELFGHRKVLTLHLVDPRVRVLSTANVPPQRTDWWAREFSTSGGQFKCLPKEVVDMVVDNVMGFPIHRDEAVQLRKERLATNYWEIRPKVKTCMNYRRVASA</sequence>
<gene>
    <name evidence="3" type="ORF">CMUS01_06109</name>
</gene>